<dbReference type="InterPro" id="IPR011009">
    <property type="entry name" value="Kinase-like_dom_sf"/>
</dbReference>
<proteinExistence type="predicted"/>
<feature type="region of interest" description="Disordered" evidence="7">
    <location>
        <begin position="60"/>
        <end position="97"/>
    </location>
</feature>
<dbReference type="AlphaFoldDB" id="A0A2T0FHK1"/>
<dbReference type="Gene3D" id="1.10.510.10">
    <property type="entry name" value="Transferase(Phosphotransferase) domain 1"/>
    <property type="match status" value="1"/>
</dbReference>
<dbReference type="PROSITE" id="PS50011">
    <property type="entry name" value="PROTEIN_KINASE_DOM"/>
    <property type="match status" value="1"/>
</dbReference>
<evidence type="ECO:0000256" key="1">
    <source>
        <dbReference type="ARBA" id="ARBA00022527"/>
    </source>
</evidence>
<evidence type="ECO:0000256" key="5">
    <source>
        <dbReference type="ARBA" id="ARBA00022840"/>
    </source>
</evidence>
<evidence type="ECO:0000256" key="3">
    <source>
        <dbReference type="ARBA" id="ARBA00022741"/>
    </source>
</evidence>
<organism evidence="9 10">
    <name type="scientific">Wickerhamiella sorbophila</name>
    <dbReference type="NCBI Taxonomy" id="45607"/>
    <lineage>
        <taxon>Eukaryota</taxon>
        <taxon>Fungi</taxon>
        <taxon>Dikarya</taxon>
        <taxon>Ascomycota</taxon>
        <taxon>Saccharomycotina</taxon>
        <taxon>Dipodascomycetes</taxon>
        <taxon>Dipodascales</taxon>
        <taxon>Trichomonascaceae</taxon>
        <taxon>Wickerhamiella</taxon>
    </lineage>
</organism>
<dbReference type="FunFam" id="1.10.510.10:FF:000571">
    <property type="entry name" value="Maternal embryonic leucine zipper kinase"/>
    <property type="match status" value="1"/>
</dbReference>
<protein>
    <submittedName>
        <fullName evidence="9">Serine/threonine-protein kinase GRIK2</fullName>
    </submittedName>
</protein>
<dbReference type="InterPro" id="IPR017441">
    <property type="entry name" value="Protein_kinase_ATP_BS"/>
</dbReference>
<evidence type="ECO:0000256" key="7">
    <source>
        <dbReference type="SAM" id="MobiDB-lite"/>
    </source>
</evidence>
<evidence type="ECO:0000313" key="9">
    <source>
        <dbReference type="EMBL" id="PRT54437.1"/>
    </source>
</evidence>
<dbReference type="RefSeq" id="XP_024664382.1">
    <property type="nucleotide sequence ID" value="XM_024808614.1"/>
</dbReference>
<comment type="caution">
    <text evidence="9">The sequence shown here is derived from an EMBL/GenBank/DDBJ whole genome shotgun (WGS) entry which is preliminary data.</text>
</comment>
<dbReference type="GO" id="GO:0005524">
    <property type="term" value="F:ATP binding"/>
    <property type="evidence" value="ECO:0007669"/>
    <property type="project" value="UniProtKB-UniRule"/>
</dbReference>
<evidence type="ECO:0000259" key="8">
    <source>
        <dbReference type="PROSITE" id="PS50011"/>
    </source>
</evidence>
<sequence length="585" mass="64527">MTLLCPLEPTVSEPVLTPPGLQRPPVHDRAASEMAVPRIIVDYSDSTLLDTAADATANLSLTVPPPPAPRPALNADAQEPAAAAATPGQLKLPGPANLRPTRPVLQRFYSLPSAPTLSPARHHFRLQSAEPRMVKETPSLAFSEDSRGRFVNQYLVRRVVGHGSYGLVYEAVDVETNTAFAIKEYSKTRLLKLNRKVMMQMRRQGHSAAAMWTPATAGGLIRGEVAIMKRIDHPNLVALHEVIDDQRSDKLFMVIEWCDKGTIMPPECNYDGKATPLDEERCRLYFRDMILGVEYLHAQGIAHRDIKADNVLLSDDDVLKIADFGVSEMFDRASENDTVQGCVGSPAYMSPELALISGGGAKQPVVLPKKISGRKADIWAMGVTLFYMSHGRLPFEANCLDELYCKILNEEPEIGTGCSPELKDLFKRILCKDANTRISLNELREHPWVTSGGHDELLPYEENVEGSTDVITEEDLSSAVESLQQRFSQQSLDWYNLAKRLQAGHGFRAPSLGNRTPNMEASRTPSFSSGGGTPPDSDFKPSFKPGHRSGESLGKMEKLTMALDEIIRSNQLDWEQTSDLGNNDL</sequence>
<evidence type="ECO:0000313" key="10">
    <source>
        <dbReference type="Proteomes" id="UP000238350"/>
    </source>
</evidence>
<dbReference type="SMART" id="SM00220">
    <property type="entry name" value="S_TKc"/>
    <property type="match status" value="1"/>
</dbReference>
<dbReference type="GeneID" id="36515805"/>
<evidence type="ECO:0000256" key="4">
    <source>
        <dbReference type="ARBA" id="ARBA00022777"/>
    </source>
</evidence>
<dbReference type="EMBL" id="NDIQ01000021">
    <property type="protein sequence ID" value="PRT54437.1"/>
    <property type="molecule type" value="Genomic_DNA"/>
</dbReference>
<dbReference type="PANTHER" id="PTHR43895:SF150">
    <property type="entry name" value="SERINE_THREONINE-PROTEIN KINASE STK11"/>
    <property type="match status" value="1"/>
</dbReference>
<keyword evidence="4 9" id="KW-0418">Kinase</keyword>
<dbReference type="OrthoDB" id="68483at2759"/>
<feature type="compositionally biased region" description="Low complexity" evidence="7">
    <location>
        <begin position="71"/>
        <end position="85"/>
    </location>
</feature>
<keyword evidence="2" id="KW-0808">Transferase</keyword>
<accession>A0A2T0FHK1</accession>
<feature type="region of interest" description="Disordered" evidence="7">
    <location>
        <begin position="506"/>
        <end position="555"/>
    </location>
</feature>
<dbReference type="GO" id="GO:0007165">
    <property type="term" value="P:signal transduction"/>
    <property type="evidence" value="ECO:0007669"/>
    <property type="project" value="TreeGrafter"/>
</dbReference>
<dbReference type="STRING" id="45607.A0A2T0FHK1"/>
<keyword evidence="1" id="KW-0723">Serine/threonine-protein kinase</keyword>
<dbReference type="GO" id="GO:0004674">
    <property type="term" value="F:protein serine/threonine kinase activity"/>
    <property type="evidence" value="ECO:0007669"/>
    <property type="project" value="UniProtKB-KW"/>
</dbReference>
<dbReference type="CDD" id="cd14008">
    <property type="entry name" value="STKc_LKB1_CaMKK"/>
    <property type="match status" value="1"/>
</dbReference>
<dbReference type="PANTHER" id="PTHR43895">
    <property type="entry name" value="CALCIUM/CALMODULIN-DEPENDENT PROTEIN KINASE KINASE-RELATED"/>
    <property type="match status" value="1"/>
</dbReference>
<dbReference type="InterPro" id="IPR008271">
    <property type="entry name" value="Ser/Thr_kinase_AS"/>
</dbReference>
<name>A0A2T0FHK1_9ASCO</name>
<dbReference type="PROSITE" id="PS00108">
    <property type="entry name" value="PROTEIN_KINASE_ST"/>
    <property type="match status" value="1"/>
</dbReference>
<gene>
    <name evidence="9" type="ORF">B9G98_02057</name>
</gene>
<keyword evidence="5 6" id="KW-0067">ATP-binding</keyword>
<feature type="compositionally biased region" description="Polar residues" evidence="7">
    <location>
        <begin position="513"/>
        <end position="528"/>
    </location>
</feature>
<evidence type="ECO:0000256" key="2">
    <source>
        <dbReference type="ARBA" id="ARBA00022679"/>
    </source>
</evidence>
<dbReference type="PROSITE" id="PS00107">
    <property type="entry name" value="PROTEIN_KINASE_ATP"/>
    <property type="match status" value="1"/>
</dbReference>
<dbReference type="InterPro" id="IPR000719">
    <property type="entry name" value="Prot_kinase_dom"/>
</dbReference>
<dbReference type="Pfam" id="PF00069">
    <property type="entry name" value="Pkinase"/>
    <property type="match status" value="1"/>
</dbReference>
<dbReference type="GO" id="GO:0005737">
    <property type="term" value="C:cytoplasm"/>
    <property type="evidence" value="ECO:0007669"/>
    <property type="project" value="TreeGrafter"/>
</dbReference>
<dbReference type="SUPFAM" id="SSF56112">
    <property type="entry name" value="Protein kinase-like (PK-like)"/>
    <property type="match status" value="1"/>
</dbReference>
<reference evidence="9 10" key="1">
    <citation type="submission" date="2017-04" db="EMBL/GenBank/DDBJ databases">
        <title>Genome sequencing of [Candida] sorbophila.</title>
        <authorList>
            <person name="Ahn J.O."/>
        </authorList>
    </citation>
    <scope>NUCLEOTIDE SEQUENCE [LARGE SCALE GENOMIC DNA]</scope>
    <source>
        <strain evidence="9 10">DS02</strain>
    </source>
</reference>
<dbReference type="Proteomes" id="UP000238350">
    <property type="component" value="Unassembled WGS sequence"/>
</dbReference>
<keyword evidence="10" id="KW-1185">Reference proteome</keyword>
<evidence type="ECO:0000256" key="6">
    <source>
        <dbReference type="PROSITE-ProRule" id="PRU10141"/>
    </source>
</evidence>
<feature type="binding site" evidence="6">
    <location>
        <position position="183"/>
    </location>
    <ligand>
        <name>ATP</name>
        <dbReference type="ChEBI" id="CHEBI:30616"/>
    </ligand>
</feature>
<keyword evidence="3 6" id="KW-0547">Nucleotide-binding</keyword>
<feature type="domain" description="Protein kinase" evidence="8">
    <location>
        <begin position="154"/>
        <end position="449"/>
    </location>
</feature>